<evidence type="ECO:0008006" key="12">
    <source>
        <dbReference type="Google" id="ProtNLM"/>
    </source>
</evidence>
<evidence type="ECO:0000256" key="9">
    <source>
        <dbReference type="SAM" id="MobiDB-lite"/>
    </source>
</evidence>
<dbReference type="InterPro" id="IPR004344">
    <property type="entry name" value="TTL/TTLL_fam"/>
</dbReference>
<feature type="region of interest" description="Disordered" evidence="9">
    <location>
        <begin position="72"/>
        <end position="107"/>
    </location>
</feature>
<evidence type="ECO:0000256" key="8">
    <source>
        <dbReference type="ARBA" id="ARBA00048944"/>
    </source>
</evidence>
<dbReference type="PANTHER" id="PTHR45870">
    <property type="entry name" value="TUBULIN MONOGLYCYLASE TTLL3"/>
    <property type="match status" value="1"/>
</dbReference>
<proteinExistence type="predicted"/>
<evidence type="ECO:0000256" key="2">
    <source>
        <dbReference type="ARBA" id="ARBA00022490"/>
    </source>
</evidence>
<accession>A0AAV2M5H8</accession>
<feature type="compositionally biased region" description="Low complexity" evidence="9">
    <location>
        <begin position="612"/>
        <end position="629"/>
    </location>
</feature>
<keyword evidence="6" id="KW-0969">Cilium</keyword>
<dbReference type="GO" id="GO:0005524">
    <property type="term" value="F:ATP binding"/>
    <property type="evidence" value="ECO:0007669"/>
    <property type="project" value="UniProtKB-KW"/>
</dbReference>
<dbReference type="AlphaFoldDB" id="A0AAV2M5H8"/>
<dbReference type="PANTHER" id="PTHR45870:SF2">
    <property type="entry name" value="TUBULIN MONOGLYCYLASE TTLL3"/>
    <property type="match status" value="1"/>
</dbReference>
<keyword evidence="2" id="KW-0963">Cytoplasm</keyword>
<comment type="catalytic activity">
    <reaction evidence="8">
        <text>L-glutamyl-[protein] + glycine + ATP = glycyl-L-glutamyl-[protein] + ADP + phosphate + H(+)</text>
        <dbReference type="Rhea" id="RHEA:67180"/>
        <dbReference type="Rhea" id="RHEA-COMP:10208"/>
        <dbReference type="Rhea" id="RHEA-COMP:17207"/>
        <dbReference type="ChEBI" id="CHEBI:15378"/>
        <dbReference type="ChEBI" id="CHEBI:29973"/>
        <dbReference type="ChEBI" id="CHEBI:30616"/>
        <dbReference type="ChEBI" id="CHEBI:43474"/>
        <dbReference type="ChEBI" id="CHEBI:57305"/>
        <dbReference type="ChEBI" id="CHEBI:167890"/>
        <dbReference type="ChEBI" id="CHEBI:456216"/>
    </reaction>
    <physiologicalReaction direction="left-to-right" evidence="8">
        <dbReference type="Rhea" id="RHEA:67181"/>
    </physiologicalReaction>
</comment>
<keyword evidence="5" id="KW-0067">ATP-binding</keyword>
<dbReference type="EMBL" id="OZ035828">
    <property type="protein sequence ID" value="CAL1608461.1"/>
    <property type="molecule type" value="Genomic_DNA"/>
</dbReference>
<keyword evidence="6" id="KW-0966">Cell projection</keyword>
<evidence type="ECO:0000256" key="7">
    <source>
        <dbReference type="ARBA" id="ARBA00023212"/>
    </source>
</evidence>
<name>A0AAV2M5H8_KNICA</name>
<dbReference type="SUPFAM" id="SSF56059">
    <property type="entry name" value="Glutathione synthetase ATP-binding domain-like"/>
    <property type="match status" value="1"/>
</dbReference>
<dbReference type="GO" id="GO:0005930">
    <property type="term" value="C:axoneme"/>
    <property type="evidence" value="ECO:0007669"/>
    <property type="project" value="TreeGrafter"/>
</dbReference>
<keyword evidence="11" id="KW-1185">Reference proteome</keyword>
<dbReference type="PROSITE" id="PS51221">
    <property type="entry name" value="TTL"/>
    <property type="match status" value="1"/>
</dbReference>
<feature type="region of interest" description="Disordered" evidence="9">
    <location>
        <begin position="579"/>
        <end position="636"/>
    </location>
</feature>
<protein>
    <recommendedName>
        <fullName evidence="12">Tubulin monoglycylase TTLL3-like</fullName>
    </recommendedName>
</protein>
<keyword evidence="6" id="KW-0282">Flagellum</keyword>
<comment type="subcellular location">
    <subcellularLocation>
        <location evidence="1">Cytoplasm</location>
        <location evidence="1">Cytoskeleton</location>
        <location evidence="1">Flagellum axoneme</location>
    </subcellularLocation>
</comment>
<dbReference type="FunFam" id="3.30.470.20:FF:000032">
    <property type="entry name" value="tubulin monoglycylase TTLL3 isoform X2"/>
    <property type="match status" value="1"/>
</dbReference>
<feature type="region of interest" description="Disordered" evidence="9">
    <location>
        <begin position="653"/>
        <end position="680"/>
    </location>
</feature>
<evidence type="ECO:0000256" key="1">
    <source>
        <dbReference type="ARBA" id="ARBA00004611"/>
    </source>
</evidence>
<reference evidence="10 11" key="1">
    <citation type="submission" date="2024-04" db="EMBL/GenBank/DDBJ databases">
        <authorList>
            <person name="Waldvogel A.-M."/>
            <person name="Schoenle A."/>
        </authorList>
    </citation>
    <scope>NUCLEOTIDE SEQUENCE [LARGE SCALE GENOMIC DNA]</scope>
</reference>
<evidence type="ECO:0000313" key="10">
    <source>
        <dbReference type="EMBL" id="CAL1608461.1"/>
    </source>
</evidence>
<keyword evidence="3" id="KW-0436">Ligase</keyword>
<dbReference type="Proteomes" id="UP001497482">
    <property type="component" value="Chromosome 6"/>
</dbReference>
<dbReference type="InterPro" id="IPR051437">
    <property type="entry name" value="TTLL_monoglycylase"/>
</dbReference>
<keyword evidence="4" id="KW-0547">Nucleotide-binding</keyword>
<dbReference type="GO" id="GO:0070736">
    <property type="term" value="F:protein-glycine ligase activity, initiating"/>
    <property type="evidence" value="ECO:0007669"/>
    <property type="project" value="TreeGrafter"/>
</dbReference>
<dbReference type="Pfam" id="PF03133">
    <property type="entry name" value="TTL"/>
    <property type="match status" value="1"/>
</dbReference>
<evidence type="ECO:0000313" key="11">
    <source>
        <dbReference type="Proteomes" id="UP001497482"/>
    </source>
</evidence>
<dbReference type="GO" id="GO:0003341">
    <property type="term" value="P:cilium movement"/>
    <property type="evidence" value="ECO:0007669"/>
    <property type="project" value="TreeGrafter"/>
</dbReference>
<organism evidence="10 11">
    <name type="scientific">Knipowitschia caucasica</name>
    <name type="common">Caucasian dwarf goby</name>
    <name type="synonym">Pomatoschistus caucasicus</name>
    <dbReference type="NCBI Taxonomy" id="637954"/>
    <lineage>
        <taxon>Eukaryota</taxon>
        <taxon>Metazoa</taxon>
        <taxon>Chordata</taxon>
        <taxon>Craniata</taxon>
        <taxon>Vertebrata</taxon>
        <taxon>Euteleostomi</taxon>
        <taxon>Actinopterygii</taxon>
        <taxon>Neopterygii</taxon>
        <taxon>Teleostei</taxon>
        <taxon>Neoteleostei</taxon>
        <taxon>Acanthomorphata</taxon>
        <taxon>Gobiaria</taxon>
        <taxon>Gobiiformes</taxon>
        <taxon>Gobioidei</taxon>
        <taxon>Gobiidae</taxon>
        <taxon>Gobiinae</taxon>
        <taxon>Knipowitschia</taxon>
    </lineage>
</organism>
<dbReference type="GO" id="GO:0015630">
    <property type="term" value="C:microtubule cytoskeleton"/>
    <property type="evidence" value="ECO:0007669"/>
    <property type="project" value="TreeGrafter"/>
</dbReference>
<evidence type="ECO:0000256" key="3">
    <source>
        <dbReference type="ARBA" id="ARBA00022598"/>
    </source>
</evidence>
<evidence type="ECO:0000256" key="6">
    <source>
        <dbReference type="ARBA" id="ARBA00022846"/>
    </source>
</evidence>
<dbReference type="GO" id="GO:0060271">
    <property type="term" value="P:cilium assembly"/>
    <property type="evidence" value="ECO:0007669"/>
    <property type="project" value="TreeGrafter"/>
</dbReference>
<evidence type="ECO:0000256" key="4">
    <source>
        <dbReference type="ARBA" id="ARBA00022741"/>
    </source>
</evidence>
<dbReference type="Gene3D" id="3.30.470.20">
    <property type="entry name" value="ATP-grasp fold, B domain"/>
    <property type="match status" value="1"/>
</dbReference>
<sequence>MQQTPVLQTALHRFGPCLPTIRLDRLRMAKALVEKAVKTHRIFSILGRYPVIRAALRSRGWVEKRLSGRLHRSSAHSQGGECEDGQEGDTSPESAEAAEEEEIHDDMSEIMSRMVRNELTYFFWSTRRDAVECHALRKEQMVNHYEKAAAFTTKVGLSVSLRSLQWFDSADPDTFFPRSYVLGAEDDKHAFIEDFRRTACTSLLQHVVESQNSEPPRTPLSDSCSSSVSSGIIETALLVCQDFLIDLDHGNIDRAAESETETREEQQWEHFLQQYHLVVHDGAEIQGSGRFVEQCVQMLSRLRRVCPQLHTDGVNNIWIIKPGAKSRGRGIICLNRLDDILVLVEQERAVLRDSRWVVQKYLERPLLVHGCKFDVRQWFLVTDWNPLTVWFYGECYLRFSTQPYSTKNLHSSVHLCNNSIQKHFQPSPDRHPELPKDNMWSCGQFRSFLRGQNREEQWEAVVVPGMKQALVRALQTAQDSVVQRKNSFELYGADFMLGQDLRPWLLEINSSPTMSCSTEVTARLCPAVQADTLRVVLDRRNNLHAHTGGFTLIYKQAAVERPQYVGMNLLIEGAPIRRHRPQLKPPAPAQSPDAPESAPVLPPPTAASATFPDAPASAQSPPTSASAPSCPREPQITHNPAVLKAHTLAVMIQSNKENQSEKRRKKLSRSGGPERRAAAKLAHHRCMVPPELPLITHAEPQRKARRVGYSSSTAPLVPRSLSFSCSPTNTTTAAAVAAPQTRGAHVNPGLCFSLPHTQPQRAALVLPSIRVISLRAQSHKCRSSALTKQLFLLPLEQSK</sequence>
<keyword evidence="7" id="KW-0206">Cytoskeleton</keyword>
<gene>
    <name evidence="10" type="ORF">KC01_LOCUS35390</name>
</gene>
<evidence type="ECO:0000256" key="5">
    <source>
        <dbReference type="ARBA" id="ARBA00022840"/>
    </source>
</evidence>